<reference evidence="2" key="1">
    <citation type="journal article" date="2012" name="Nat. Biotechnol.">
        <title>Reference genome sequence of the model plant Setaria.</title>
        <authorList>
            <person name="Bennetzen J.L."/>
            <person name="Schmutz J."/>
            <person name="Wang H."/>
            <person name="Percifield R."/>
            <person name="Hawkins J."/>
            <person name="Pontaroli A.C."/>
            <person name="Estep M."/>
            <person name="Feng L."/>
            <person name="Vaughn J.N."/>
            <person name="Grimwood J."/>
            <person name="Jenkins J."/>
            <person name="Barry K."/>
            <person name="Lindquist E."/>
            <person name="Hellsten U."/>
            <person name="Deshpande S."/>
            <person name="Wang X."/>
            <person name="Wu X."/>
            <person name="Mitros T."/>
            <person name="Triplett J."/>
            <person name="Yang X."/>
            <person name="Ye C.Y."/>
            <person name="Mauro-Herrera M."/>
            <person name="Wang L."/>
            <person name="Li P."/>
            <person name="Sharma M."/>
            <person name="Sharma R."/>
            <person name="Ronald P.C."/>
            <person name="Panaud O."/>
            <person name="Kellogg E.A."/>
            <person name="Brutnell T.P."/>
            <person name="Doust A.N."/>
            <person name="Tuskan G.A."/>
            <person name="Rokhsar D."/>
            <person name="Devos K.M."/>
        </authorList>
    </citation>
    <scope>NUCLEOTIDE SEQUENCE [LARGE SCALE GENOMIC DNA]</scope>
    <source>
        <strain evidence="2">cv. Yugu1</strain>
    </source>
</reference>
<reference evidence="1" key="2">
    <citation type="submission" date="2018-08" db="UniProtKB">
        <authorList>
            <consortium name="EnsemblPlants"/>
        </authorList>
    </citation>
    <scope>IDENTIFICATION</scope>
    <source>
        <strain evidence="1">Yugu1</strain>
    </source>
</reference>
<keyword evidence="2" id="KW-1185">Reference proteome</keyword>
<evidence type="ECO:0000313" key="2">
    <source>
        <dbReference type="Proteomes" id="UP000004995"/>
    </source>
</evidence>
<dbReference type="AlphaFoldDB" id="K3YY99"/>
<name>K3YY99_SETIT</name>
<dbReference type="EnsemblPlants" id="KQL29411">
    <property type="protein sequence ID" value="KQL29411"/>
    <property type="gene ID" value="SETIT_019249mg"/>
</dbReference>
<dbReference type="Proteomes" id="UP000004995">
    <property type="component" value="Unassembled WGS sequence"/>
</dbReference>
<proteinExistence type="predicted"/>
<sequence>MAAKIKQITIAHRYGRVLLAVPLCSECTHLYIRGCQFHGDHRSMHFVRHCNSEGTN</sequence>
<dbReference type="EMBL" id="AGNK02000233">
    <property type="status" value="NOT_ANNOTATED_CDS"/>
    <property type="molecule type" value="Genomic_DNA"/>
</dbReference>
<dbReference type="InParanoid" id="K3YY99"/>
<accession>K3YY99</accession>
<dbReference type="HOGENOM" id="CLU_3017827_0_0_1"/>
<organism evidence="1 2">
    <name type="scientific">Setaria italica</name>
    <name type="common">Foxtail millet</name>
    <name type="synonym">Panicum italicum</name>
    <dbReference type="NCBI Taxonomy" id="4555"/>
    <lineage>
        <taxon>Eukaryota</taxon>
        <taxon>Viridiplantae</taxon>
        <taxon>Streptophyta</taxon>
        <taxon>Embryophyta</taxon>
        <taxon>Tracheophyta</taxon>
        <taxon>Spermatophyta</taxon>
        <taxon>Magnoliopsida</taxon>
        <taxon>Liliopsida</taxon>
        <taxon>Poales</taxon>
        <taxon>Poaceae</taxon>
        <taxon>PACMAD clade</taxon>
        <taxon>Panicoideae</taxon>
        <taxon>Panicodae</taxon>
        <taxon>Paniceae</taxon>
        <taxon>Cenchrinae</taxon>
        <taxon>Setaria</taxon>
    </lineage>
</organism>
<dbReference type="Gramene" id="KQL29411">
    <property type="protein sequence ID" value="KQL29411"/>
    <property type="gene ID" value="SETIT_019249mg"/>
</dbReference>
<protein>
    <submittedName>
        <fullName evidence="1">Uncharacterized protein</fullName>
    </submittedName>
</protein>
<evidence type="ECO:0000313" key="1">
    <source>
        <dbReference type="EnsemblPlants" id="KQL29411"/>
    </source>
</evidence>